<sequence>MIRKLKWDFYLVLVLSVAFILIFSVSLGIYKDKMTKNEFWDRFIGERLAYVYVVPNESIEATIFWCPSSMKLEKDKLKDNISVTISTPLGSLVQYKGEDLQRSFRGYFRMIIPMQLLGFESGSYELENVNSYIYVTTPTRTEKFTISLGNWIIETGKEIAPKLIITENSRYATTFVNDSKLVKYEIGLFNPTNESIYIMNIFHPLDSQSLRTLAIACYNTTSILDLPKVEDGSKIPKENLLSSTGCQIPPREKRYLVMYIEVDPTVEMLLLRPKIEYKLNNSTFFMPGATMEFVRITERCTN</sequence>
<dbReference type="GeneID" id="72777395"/>
<organism evidence="2 3">
    <name type="scientific">Thermococcus argininiproducens</name>
    <dbReference type="NCBI Taxonomy" id="2866384"/>
    <lineage>
        <taxon>Archaea</taxon>
        <taxon>Methanobacteriati</taxon>
        <taxon>Methanobacteriota</taxon>
        <taxon>Thermococci</taxon>
        <taxon>Thermococcales</taxon>
        <taxon>Thermococcaceae</taxon>
        <taxon>Thermococcus</taxon>
    </lineage>
</organism>
<keyword evidence="1" id="KW-0472">Membrane</keyword>
<dbReference type="EMBL" id="CP080572">
    <property type="protein sequence ID" value="USH00544.1"/>
    <property type="molecule type" value="Genomic_DNA"/>
</dbReference>
<name>A0A9E7MBE9_9EURY</name>
<evidence type="ECO:0000313" key="2">
    <source>
        <dbReference type="EMBL" id="USH00544.1"/>
    </source>
</evidence>
<gene>
    <name evidence="2" type="ORF">K1720_03580</name>
</gene>
<accession>A0A9E7MBE9</accession>
<dbReference type="AlphaFoldDB" id="A0A9E7MBE9"/>
<keyword evidence="1" id="KW-0812">Transmembrane</keyword>
<keyword evidence="1" id="KW-1133">Transmembrane helix</keyword>
<evidence type="ECO:0000313" key="3">
    <source>
        <dbReference type="Proteomes" id="UP001056425"/>
    </source>
</evidence>
<protein>
    <submittedName>
        <fullName evidence="2">Uncharacterized protein</fullName>
    </submittedName>
</protein>
<dbReference type="RefSeq" id="WP_251949995.1">
    <property type="nucleotide sequence ID" value="NZ_CP080572.1"/>
</dbReference>
<feature type="transmembrane region" description="Helical" evidence="1">
    <location>
        <begin position="7"/>
        <end position="30"/>
    </location>
</feature>
<reference evidence="2 3" key="1">
    <citation type="submission" date="2021-08" db="EMBL/GenBank/DDBJ databases">
        <title>Thermococcus onnuriiensis IOH2.</title>
        <authorList>
            <person name="Park Y.-J."/>
        </authorList>
    </citation>
    <scope>NUCLEOTIDE SEQUENCE [LARGE SCALE GENOMIC DNA]</scope>
    <source>
        <strain evidence="2 3">IOH2</strain>
    </source>
</reference>
<dbReference type="Proteomes" id="UP001056425">
    <property type="component" value="Chromosome"/>
</dbReference>
<evidence type="ECO:0000256" key="1">
    <source>
        <dbReference type="SAM" id="Phobius"/>
    </source>
</evidence>
<proteinExistence type="predicted"/>
<keyword evidence="3" id="KW-1185">Reference proteome</keyword>
<dbReference type="KEGG" id="thei:K1720_03580"/>